<evidence type="ECO:0000313" key="4">
    <source>
        <dbReference type="Proteomes" id="UP000024635"/>
    </source>
</evidence>
<accession>A0A016UT43</accession>
<feature type="transmembrane region" description="Helical" evidence="2">
    <location>
        <begin position="74"/>
        <end position="96"/>
    </location>
</feature>
<feature type="region of interest" description="Disordered" evidence="1">
    <location>
        <begin position="146"/>
        <end position="168"/>
    </location>
</feature>
<feature type="transmembrane region" description="Helical" evidence="2">
    <location>
        <begin position="47"/>
        <end position="67"/>
    </location>
</feature>
<keyword evidence="2" id="KW-1133">Transmembrane helix</keyword>
<dbReference type="SUPFAM" id="SSF81321">
    <property type="entry name" value="Family A G protein-coupled receptor-like"/>
    <property type="match status" value="1"/>
</dbReference>
<dbReference type="EMBL" id="JARK01001366">
    <property type="protein sequence ID" value="EYC17653.1"/>
    <property type="molecule type" value="Genomic_DNA"/>
</dbReference>
<name>A0A016UT43_9BILA</name>
<evidence type="ECO:0000313" key="3">
    <source>
        <dbReference type="EMBL" id="EYC17653.1"/>
    </source>
</evidence>
<keyword evidence="2" id="KW-0812">Transmembrane</keyword>
<reference evidence="4" key="1">
    <citation type="journal article" date="2015" name="Nat. Genet.">
        <title>The genome and transcriptome of the zoonotic hookworm Ancylostoma ceylanicum identify infection-specific gene families.</title>
        <authorList>
            <person name="Schwarz E.M."/>
            <person name="Hu Y."/>
            <person name="Antoshechkin I."/>
            <person name="Miller M.M."/>
            <person name="Sternberg P.W."/>
            <person name="Aroian R.V."/>
        </authorList>
    </citation>
    <scope>NUCLEOTIDE SEQUENCE</scope>
    <source>
        <strain evidence="4">HY135</strain>
    </source>
</reference>
<evidence type="ECO:0000256" key="1">
    <source>
        <dbReference type="SAM" id="MobiDB-lite"/>
    </source>
</evidence>
<organism evidence="3 4">
    <name type="scientific">Ancylostoma ceylanicum</name>
    <dbReference type="NCBI Taxonomy" id="53326"/>
    <lineage>
        <taxon>Eukaryota</taxon>
        <taxon>Metazoa</taxon>
        <taxon>Ecdysozoa</taxon>
        <taxon>Nematoda</taxon>
        <taxon>Chromadorea</taxon>
        <taxon>Rhabditida</taxon>
        <taxon>Rhabditina</taxon>
        <taxon>Rhabditomorpha</taxon>
        <taxon>Strongyloidea</taxon>
        <taxon>Ancylostomatidae</taxon>
        <taxon>Ancylostomatinae</taxon>
        <taxon>Ancylostoma</taxon>
    </lineage>
</organism>
<protein>
    <submittedName>
        <fullName evidence="3">Uncharacterized protein</fullName>
    </submittedName>
</protein>
<dbReference type="AlphaFoldDB" id="A0A016UT43"/>
<sequence length="168" mass="18562">MLPITVAFATTSGDRCEPEHYTKNSVIPERQKQSEYVSPAATPRGSFVLMLFTYTFTYVTFFAYPAIGIRAPEAYVVTVVVFMLNCGSNAIIYLVMNKENYTIVSKNIHDHHLIKVGNSYRSGDASLVTAPVCLQHDYLAKCRANTKSGSSAENTKKRSSGETTKESS</sequence>
<comment type="caution">
    <text evidence="3">The sequence shown here is derived from an EMBL/GenBank/DDBJ whole genome shotgun (WGS) entry which is preliminary data.</text>
</comment>
<evidence type="ECO:0000256" key="2">
    <source>
        <dbReference type="SAM" id="Phobius"/>
    </source>
</evidence>
<proteinExistence type="predicted"/>
<dbReference type="Proteomes" id="UP000024635">
    <property type="component" value="Unassembled WGS sequence"/>
</dbReference>
<feature type="compositionally biased region" description="Basic and acidic residues" evidence="1">
    <location>
        <begin position="154"/>
        <end position="168"/>
    </location>
</feature>
<gene>
    <name evidence="3" type="primary">Acey_s0030.g2196</name>
    <name evidence="3" type="ORF">Y032_0030g2196</name>
</gene>
<keyword evidence="4" id="KW-1185">Reference proteome</keyword>
<keyword evidence="2" id="KW-0472">Membrane</keyword>